<dbReference type="Proteomes" id="UP000502136">
    <property type="component" value="Chromosome"/>
</dbReference>
<evidence type="ECO:0000313" key="4">
    <source>
        <dbReference type="Proteomes" id="UP000502136"/>
    </source>
</evidence>
<sequence>MRRRWNGNKLLPAVLAAALLASGSAMASPQAGLGSAEPDGGSAALRAADGTPLPEAEGSAAAGLGGGSASGSASLQAAAMATPNLIVPIETLKPAVALSKPVLSPSGGPLILSDSPESPTTPGGFYRDAVSGSFRVFYHHYNKTGAELQVAVAVTNTSGYKVKLYEEGAGAGVDYYPDVAGQIGLEAFLADRGSRRPVAVLLPGQSYWVSHAVPATHTASGFLQLRAEAPGGGSAPVTVTTLGYVGARPDPLAEPILPRDKHVRGTFPHYDRTGTLVYDTSLGNALIRVSSAPSGQWADFMPGEYESGVDATTGESVVNSGNYGVIYDFNVQIDNTSEGKRTVGVYLNPSGGSGHYTLGWANKRLSSGYLNYTKAWQFAELKVGKKGKTVPSRLSLTGGSSGPQTLYFTNQ</sequence>
<evidence type="ECO:0000256" key="1">
    <source>
        <dbReference type="SAM" id="MobiDB-lite"/>
    </source>
</evidence>
<keyword evidence="4" id="KW-1185">Reference proteome</keyword>
<proteinExistence type="predicted"/>
<gene>
    <name evidence="3" type="ORF">HGI30_03950</name>
</gene>
<evidence type="ECO:0000256" key="2">
    <source>
        <dbReference type="SAM" id="SignalP"/>
    </source>
</evidence>
<feature type="signal peptide" evidence="2">
    <location>
        <begin position="1"/>
        <end position="27"/>
    </location>
</feature>
<dbReference type="EMBL" id="CP051428">
    <property type="protein sequence ID" value="QJC50801.1"/>
    <property type="molecule type" value="Genomic_DNA"/>
</dbReference>
<protein>
    <submittedName>
        <fullName evidence="3">Uncharacterized protein</fullName>
    </submittedName>
</protein>
<dbReference type="AlphaFoldDB" id="A0A6H2GTQ4"/>
<reference evidence="3 4" key="1">
    <citation type="submission" date="2020-04" db="EMBL/GenBank/DDBJ databases">
        <title>Novel Paenibacillus strain UniB2 isolated from commercial digestive syrup.</title>
        <authorList>
            <person name="Thorat V."/>
            <person name="Kirdat K."/>
            <person name="Tiwarekar B."/>
            <person name="Yadav A."/>
        </authorList>
    </citation>
    <scope>NUCLEOTIDE SEQUENCE [LARGE SCALE GENOMIC DNA]</scope>
    <source>
        <strain evidence="3 4">UniB2</strain>
    </source>
</reference>
<accession>A0A6H2GTQ4</accession>
<organism evidence="3 4">
    <name type="scientific">Paenibacillus albicereus</name>
    <dbReference type="NCBI Taxonomy" id="2726185"/>
    <lineage>
        <taxon>Bacteria</taxon>
        <taxon>Bacillati</taxon>
        <taxon>Bacillota</taxon>
        <taxon>Bacilli</taxon>
        <taxon>Bacillales</taxon>
        <taxon>Paenibacillaceae</taxon>
        <taxon>Paenibacillus</taxon>
    </lineage>
</organism>
<feature type="chain" id="PRO_5026072179" evidence="2">
    <location>
        <begin position="28"/>
        <end position="411"/>
    </location>
</feature>
<name>A0A6H2GTQ4_9BACL</name>
<feature type="region of interest" description="Disordered" evidence="1">
    <location>
        <begin position="28"/>
        <end position="65"/>
    </location>
</feature>
<dbReference type="RefSeq" id="WP_168906456.1">
    <property type="nucleotide sequence ID" value="NZ_CP051428.1"/>
</dbReference>
<dbReference type="KEGG" id="palr:HGI30_03950"/>
<keyword evidence="2" id="KW-0732">Signal</keyword>
<evidence type="ECO:0000313" key="3">
    <source>
        <dbReference type="EMBL" id="QJC50801.1"/>
    </source>
</evidence>